<dbReference type="Proteomes" id="UP001300672">
    <property type="component" value="Chromosome"/>
</dbReference>
<proteinExistence type="predicted"/>
<keyword evidence="1" id="KW-0732">Signal</keyword>
<dbReference type="InterPro" id="IPR010466">
    <property type="entry name" value="DUF1058"/>
</dbReference>
<feature type="signal peptide" evidence="1">
    <location>
        <begin position="1"/>
        <end position="21"/>
    </location>
</feature>
<evidence type="ECO:0000313" key="3">
    <source>
        <dbReference type="EMBL" id="WGZ92054.1"/>
    </source>
</evidence>
<dbReference type="Gene3D" id="2.30.30.40">
    <property type="entry name" value="SH3 Domains"/>
    <property type="match status" value="1"/>
</dbReference>
<dbReference type="InterPro" id="IPR003646">
    <property type="entry name" value="SH3-like_bac-type"/>
</dbReference>
<accession>A0AA95KFV9</accession>
<gene>
    <name evidence="3" type="ORF">QJT80_06120</name>
</gene>
<reference evidence="3" key="2">
    <citation type="submission" date="2023-04" db="EMBL/GenBank/DDBJ databases">
        <authorList>
            <person name="Beletskiy A.V."/>
            <person name="Mardanov A.V."/>
            <person name="Ravin N.V."/>
        </authorList>
    </citation>
    <scope>NUCLEOTIDE SEQUENCE</scope>
    <source>
        <strain evidence="3">GKL-01</strain>
    </source>
</reference>
<sequence length="174" mass="19035">MKHHQTLVLMGLLLSAAATHASLGSDSYAVYGVAGWDGLNLRSTPSSKGKILRKIPFNAIGIQNLAKSSSGWCKVKYANTIGWAACTRLMEDPNKRYYSAHGYPVPMPIQAEPRLNSPTVSRLPLEAEGLRGLDGCSGNWCRIDYQGHRGYVQQKYLVSTKPPVSKPPVTPQPR</sequence>
<feature type="chain" id="PRO_5041678311" evidence="1">
    <location>
        <begin position="22"/>
        <end position="174"/>
    </location>
</feature>
<name>A0AA95KFV9_9GAMM</name>
<protein>
    <submittedName>
        <fullName evidence="3">SH3 domain-containing protein</fullName>
    </submittedName>
</protein>
<dbReference type="Pfam" id="PF06347">
    <property type="entry name" value="SH3_4"/>
    <property type="match status" value="1"/>
</dbReference>
<feature type="domain" description="SH3b" evidence="2">
    <location>
        <begin position="37"/>
        <end position="85"/>
    </location>
</feature>
<reference evidence="3" key="1">
    <citation type="journal article" date="2023" name="Int. J. Mol. Sci.">
        <title>Metagenomics Revealed a New Genus 'Candidatus Thiocaldithrix dubininis' gen. nov., sp. nov. and a New Species 'Candidatus Thiothrix putei' sp. nov. in the Family Thiotrichaceae, Some Members of Which Have Traits of Both Na+- and H+-Motive Energetics.</title>
        <authorList>
            <person name="Ravin N.V."/>
            <person name="Muntyan M.S."/>
            <person name="Smolyakov D.D."/>
            <person name="Rudenko T.S."/>
            <person name="Beletsky A.V."/>
            <person name="Mardanov A.V."/>
            <person name="Grabovich M.Y."/>
        </authorList>
    </citation>
    <scope>NUCLEOTIDE SEQUENCE</scope>
    <source>
        <strain evidence="3">GKL-01</strain>
    </source>
</reference>
<dbReference type="KEGG" id="tdu:QJT80_06120"/>
<dbReference type="EMBL" id="CP124755">
    <property type="protein sequence ID" value="WGZ92054.1"/>
    <property type="molecule type" value="Genomic_DNA"/>
</dbReference>
<dbReference type="AlphaFoldDB" id="A0AA95KFV9"/>
<evidence type="ECO:0000259" key="2">
    <source>
        <dbReference type="Pfam" id="PF08239"/>
    </source>
</evidence>
<organism evidence="3">
    <name type="scientific">Candidatus Thiocaldithrix dubininis</name>
    <dbReference type="NCBI Taxonomy" id="3080823"/>
    <lineage>
        <taxon>Bacteria</taxon>
        <taxon>Pseudomonadati</taxon>
        <taxon>Pseudomonadota</taxon>
        <taxon>Gammaproteobacteria</taxon>
        <taxon>Thiotrichales</taxon>
        <taxon>Thiotrichaceae</taxon>
        <taxon>Candidatus Thiocaldithrix</taxon>
    </lineage>
</organism>
<evidence type="ECO:0000256" key="1">
    <source>
        <dbReference type="SAM" id="SignalP"/>
    </source>
</evidence>
<dbReference type="Pfam" id="PF08239">
    <property type="entry name" value="SH3_3"/>
    <property type="match status" value="1"/>
</dbReference>